<dbReference type="GO" id="GO:0005634">
    <property type="term" value="C:nucleus"/>
    <property type="evidence" value="ECO:0007669"/>
    <property type="project" value="UniProtKB-SubCell"/>
</dbReference>
<dbReference type="PANTHER" id="PTHR16515">
    <property type="entry name" value="PR DOMAIN ZINC FINGER PROTEIN"/>
    <property type="match status" value="1"/>
</dbReference>
<evidence type="ECO:0000313" key="11">
    <source>
        <dbReference type="Proteomes" id="UP000218209"/>
    </source>
</evidence>
<feature type="domain" description="C2H2-type" evidence="9">
    <location>
        <begin position="446"/>
        <end position="474"/>
    </location>
</feature>
<evidence type="ECO:0000256" key="2">
    <source>
        <dbReference type="ARBA" id="ARBA00022723"/>
    </source>
</evidence>
<dbReference type="Gene3D" id="3.30.160.60">
    <property type="entry name" value="Classic Zinc Finger"/>
    <property type="match status" value="2"/>
</dbReference>
<dbReference type="InterPro" id="IPR013087">
    <property type="entry name" value="Znf_C2H2_type"/>
</dbReference>
<dbReference type="EMBL" id="KV918947">
    <property type="protein sequence ID" value="OSX74427.1"/>
    <property type="molecule type" value="Genomic_DNA"/>
</dbReference>
<feature type="domain" description="C2H2-type" evidence="9">
    <location>
        <begin position="417"/>
        <end position="445"/>
    </location>
</feature>
<gene>
    <name evidence="10" type="ORF">BU14_0289s0006</name>
</gene>
<feature type="region of interest" description="Disordered" evidence="8">
    <location>
        <begin position="376"/>
        <end position="408"/>
    </location>
</feature>
<dbReference type="AlphaFoldDB" id="A0A1X6P0S4"/>
<dbReference type="GO" id="GO:0010468">
    <property type="term" value="P:regulation of gene expression"/>
    <property type="evidence" value="ECO:0007669"/>
    <property type="project" value="TreeGrafter"/>
</dbReference>
<evidence type="ECO:0000256" key="8">
    <source>
        <dbReference type="SAM" id="MobiDB-lite"/>
    </source>
</evidence>
<dbReference type="PROSITE" id="PS50157">
    <property type="entry name" value="ZINC_FINGER_C2H2_2"/>
    <property type="match status" value="3"/>
</dbReference>
<evidence type="ECO:0000256" key="6">
    <source>
        <dbReference type="ARBA" id="ARBA00023242"/>
    </source>
</evidence>
<dbReference type="InterPro" id="IPR036236">
    <property type="entry name" value="Znf_C2H2_sf"/>
</dbReference>
<dbReference type="InterPro" id="IPR050331">
    <property type="entry name" value="Zinc_finger"/>
</dbReference>
<evidence type="ECO:0000256" key="7">
    <source>
        <dbReference type="PROSITE-ProRule" id="PRU00042"/>
    </source>
</evidence>
<accession>A0A1X6P0S4</accession>
<keyword evidence="3" id="KW-0677">Repeat</keyword>
<dbReference type="PROSITE" id="PS00028">
    <property type="entry name" value="ZINC_FINGER_C2H2_1"/>
    <property type="match status" value="3"/>
</dbReference>
<evidence type="ECO:0000256" key="1">
    <source>
        <dbReference type="ARBA" id="ARBA00004123"/>
    </source>
</evidence>
<feature type="domain" description="C2H2-type" evidence="9">
    <location>
        <begin position="475"/>
        <end position="498"/>
    </location>
</feature>
<keyword evidence="2" id="KW-0479">Metal-binding</keyword>
<keyword evidence="11" id="KW-1185">Reference proteome</keyword>
<evidence type="ECO:0000256" key="3">
    <source>
        <dbReference type="ARBA" id="ARBA00022737"/>
    </source>
</evidence>
<name>A0A1X6P0S4_PORUM</name>
<reference evidence="10 11" key="1">
    <citation type="submission" date="2017-03" db="EMBL/GenBank/DDBJ databases">
        <title>WGS assembly of Porphyra umbilicalis.</title>
        <authorList>
            <person name="Brawley S.H."/>
            <person name="Blouin N.A."/>
            <person name="Ficko-Blean E."/>
            <person name="Wheeler G.L."/>
            <person name="Lohr M."/>
            <person name="Goodson H.V."/>
            <person name="Jenkins J.W."/>
            <person name="Blaby-Haas C.E."/>
            <person name="Helliwell K.E."/>
            <person name="Chan C."/>
            <person name="Marriage T."/>
            <person name="Bhattacharya D."/>
            <person name="Klein A.S."/>
            <person name="Badis Y."/>
            <person name="Brodie J."/>
            <person name="Cao Y."/>
            <person name="Collen J."/>
            <person name="Dittami S.M."/>
            <person name="Gachon C.M."/>
            <person name="Green B.R."/>
            <person name="Karpowicz S."/>
            <person name="Kim J.W."/>
            <person name="Kudahl U."/>
            <person name="Lin S."/>
            <person name="Michel G."/>
            <person name="Mittag M."/>
            <person name="Olson B.J."/>
            <person name="Pangilinan J."/>
            <person name="Peng Y."/>
            <person name="Qiu H."/>
            <person name="Shu S."/>
            <person name="Singer J.T."/>
            <person name="Smith A.G."/>
            <person name="Sprecher B.N."/>
            <person name="Wagner V."/>
            <person name="Wang W."/>
            <person name="Wang Z.-Y."/>
            <person name="Yan J."/>
            <person name="Yarish C."/>
            <person name="Zoeuner-Riek S."/>
            <person name="Zhuang Y."/>
            <person name="Zou Y."/>
            <person name="Lindquist E.A."/>
            <person name="Grimwood J."/>
            <person name="Barry K."/>
            <person name="Rokhsar D.S."/>
            <person name="Schmutz J."/>
            <person name="Stiller J.W."/>
            <person name="Grossman A.R."/>
            <person name="Prochnik S.E."/>
        </authorList>
    </citation>
    <scope>NUCLEOTIDE SEQUENCE [LARGE SCALE GENOMIC DNA]</scope>
    <source>
        <strain evidence="10">4086291</strain>
    </source>
</reference>
<proteinExistence type="predicted"/>
<dbReference type="Proteomes" id="UP000218209">
    <property type="component" value="Unassembled WGS sequence"/>
</dbReference>
<dbReference type="SUPFAM" id="SSF57667">
    <property type="entry name" value="beta-beta-alpha zinc fingers"/>
    <property type="match status" value="2"/>
</dbReference>
<keyword evidence="6" id="KW-0539">Nucleus</keyword>
<feature type="region of interest" description="Disordered" evidence="8">
    <location>
        <begin position="269"/>
        <end position="288"/>
    </location>
</feature>
<dbReference type="PANTHER" id="PTHR16515:SF66">
    <property type="entry name" value="C2H2-TYPE DOMAIN-CONTAINING PROTEIN"/>
    <property type="match status" value="1"/>
</dbReference>
<evidence type="ECO:0000256" key="5">
    <source>
        <dbReference type="ARBA" id="ARBA00022833"/>
    </source>
</evidence>
<evidence type="ECO:0000256" key="4">
    <source>
        <dbReference type="ARBA" id="ARBA00022771"/>
    </source>
</evidence>
<keyword evidence="5" id="KW-0862">Zinc</keyword>
<keyword evidence="4 7" id="KW-0863">Zinc-finger</keyword>
<dbReference type="OrthoDB" id="5693at2759"/>
<comment type="subcellular location">
    <subcellularLocation>
        <location evidence="1">Nucleus</location>
    </subcellularLocation>
</comment>
<protein>
    <recommendedName>
        <fullName evidence="9">C2H2-type domain-containing protein</fullName>
    </recommendedName>
</protein>
<evidence type="ECO:0000259" key="9">
    <source>
        <dbReference type="PROSITE" id="PS50157"/>
    </source>
</evidence>
<evidence type="ECO:0000313" key="10">
    <source>
        <dbReference type="EMBL" id="OSX74427.1"/>
    </source>
</evidence>
<organism evidence="10 11">
    <name type="scientific">Porphyra umbilicalis</name>
    <name type="common">Purple laver</name>
    <name type="synonym">Red alga</name>
    <dbReference type="NCBI Taxonomy" id="2786"/>
    <lineage>
        <taxon>Eukaryota</taxon>
        <taxon>Rhodophyta</taxon>
        <taxon>Bangiophyceae</taxon>
        <taxon>Bangiales</taxon>
        <taxon>Bangiaceae</taxon>
        <taxon>Porphyra</taxon>
    </lineage>
</organism>
<feature type="compositionally biased region" description="Low complexity" evidence="8">
    <location>
        <begin position="399"/>
        <end position="408"/>
    </location>
</feature>
<dbReference type="Pfam" id="PF00096">
    <property type="entry name" value="zf-C2H2"/>
    <property type="match status" value="2"/>
</dbReference>
<sequence length="505" mass="54047">MERGTPHPSLAPVCPHTDGDALCFPRLASTSSPFSPPTPASGGVDASLARQSRAFRPILPPLTPTLATSLTAHPPAADASLPVVSPQQVYEIFPTCSLYSAALHQARILHHMPTSPVAPPNPAMAPPPPLPMGNNGDIRWTPPVEVTALGDRLVHNHLPPLRAPPQARVPSLELPLRLSKRRRADGDPGETPFYLTRSELDECRALAMTETDLVGRRACSVTQAVGAEGASDSLPAVCSEKDVRHGPAYVKQRREYWSTVLNGTHSLGAARSAEKEGGGAPAAGDVPVLAPRPRDTTLAVPPPPPSEHRTLAGTYGYRWGLDGLVGGGMSHVDARYALGHPEGGGRAEPLSRKRRARFVDDVDDIWRDDPGACNVTVGGNGGEHDGGSGGASEGRCRSGRGSDSCSNGDGDDALRTHVCSDCPHRFKRAYDLTQHKAAVHAKLRPYSCKMCGRTFGHVGTRTKHYRTIHIGLKLHGCDFCEQRFSEKGNMRRHVERSHPTAEVPL</sequence>
<dbReference type="SMART" id="SM00355">
    <property type="entry name" value="ZnF_C2H2"/>
    <property type="match status" value="3"/>
</dbReference>
<dbReference type="GO" id="GO:0008270">
    <property type="term" value="F:zinc ion binding"/>
    <property type="evidence" value="ECO:0007669"/>
    <property type="project" value="UniProtKB-KW"/>
</dbReference>